<reference evidence="3" key="1">
    <citation type="journal article" date="2020" name="Stud. Mycol.">
        <title>101 Dothideomycetes genomes: a test case for predicting lifestyles and emergence of pathogens.</title>
        <authorList>
            <person name="Haridas S."/>
            <person name="Albert R."/>
            <person name="Binder M."/>
            <person name="Bloem J."/>
            <person name="Labutti K."/>
            <person name="Salamov A."/>
            <person name="Andreopoulos B."/>
            <person name="Baker S."/>
            <person name="Barry K."/>
            <person name="Bills G."/>
            <person name="Bluhm B."/>
            <person name="Cannon C."/>
            <person name="Castanera R."/>
            <person name="Culley D."/>
            <person name="Daum C."/>
            <person name="Ezra D."/>
            <person name="Gonzalez J."/>
            <person name="Henrissat B."/>
            <person name="Kuo A."/>
            <person name="Liang C."/>
            <person name="Lipzen A."/>
            <person name="Lutzoni F."/>
            <person name="Magnuson J."/>
            <person name="Mondo S."/>
            <person name="Nolan M."/>
            <person name="Ohm R."/>
            <person name="Pangilinan J."/>
            <person name="Park H.-J."/>
            <person name="Ramirez L."/>
            <person name="Alfaro M."/>
            <person name="Sun H."/>
            <person name="Tritt A."/>
            <person name="Yoshinaga Y."/>
            <person name="Zwiers L.-H."/>
            <person name="Turgeon B."/>
            <person name="Goodwin S."/>
            <person name="Spatafora J."/>
            <person name="Crous P."/>
            <person name="Grigoriev I."/>
        </authorList>
    </citation>
    <scope>NUCLEOTIDE SEQUENCE</scope>
    <source>
        <strain evidence="3">CBS 122368</strain>
    </source>
</reference>
<dbReference type="GeneID" id="54588701"/>
<feature type="compositionally biased region" description="Polar residues" evidence="1">
    <location>
        <begin position="363"/>
        <end position="388"/>
    </location>
</feature>
<evidence type="ECO:0000313" key="3">
    <source>
        <dbReference type="EMBL" id="KAF2252277.1"/>
    </source>
</evidence>
<feature type="region of interest" description="Disordered" evidence="1">
    <location>
        <begin position="76"/>
        <end position="99"/>
    </location>
</feature>
<feature type="non-terminal residue" evidence="3">
    <location>
        <position position="451"/>
    </location>
</feature>
<dbReference type="EMBL" id="ML987192">
    <property type="protein sequence ID" value="KAF2252277.1"/>
    <property type="molecule type" value="Genomic_DNA"/>
</dbReference>
<feature type="compositionally biased region" description="Pro residues" evidence="1">
    <location>
        <begin position="405"/>
        <end position="421"/>
    </location>
</feature>
<feature type="region of interest" description="Disordered" evidence="1">
    <location>
        <begin position="161"/>
        <end position="230"/>
    </location>
</feature>
<keyword evidence="2" id="KW-0472">Membrane</keyword>
<feature type="compositionally biased region" description="Pro residues" evidence="1">
    <location>
        <begin position="285"/>
        <end position="294"/>
    </location>
</feature>
<evidence type="ECO:0000313" key="4">
    <source>
        <dbReference type="Proteomes" id="UP000800094"/>
    </source>
</evidence>
<proteinExistence type="predicted"/>
<name>A0A6A6IPU3_9PLEO</name>
<feature type="transmembrane region" description="Helical" evidence="2">
    <location>
        <begin position="252"/>
        <end position="275"/>
    </location>
</feature>
<dbReference type="Proteomes" id="UP000800094">
    <property type="component" value="Unassembled WGS sequence"/>
</dbReference>
<feature type="compositionally biased region" description="Low complexity" evidence="1">
    <location>
        <begin position="165"/>
        <end position="183"/>
    </location>
</feature>
<feature type="region of interest" description="Disordered" evidence="1">
    <location>
        <begin position="285"/>
        <end position="314"/>
    </location>
</feature>
<feature type="compositionally biased region" description="Basic and acidic residues" evidence="1">
    <location>
        <begin position="52"/>
        <end position="61"/>
    </location>
</feature>
<feature type="compositionally biased region" description="Low complexity" evidence="1">
    <location>
        <begin position="204"/>
        <end position="230"/>
    </location>
</feature>
<feature type="compositionally biased region" description="Basic and acidic residues" evidence="1">
    <location>
        <begin position="389"/>
        <end position="398"/>
    </location>
</feature>
<accession>A0A6A6IPU3</accession>
<protein>
    <submittedName>
        <fullName evidence="3">Uncharacterized protein</fullName>
    </submittedName>
</protein>
<dbReference type="RefSeq" id="XP_033687281.1">
    <property type="nucleotide sequence ID" value="XM_033835371.1"/>
</dbReference>
<keyword evidence="2" id="KW-1133">Transmembrane helix</keyword>
<gene>
    <name evidence="3" type="ORF">BU26DRAFT_602692</name>
</gene>
<feature type="region of interest" description="Disordered" evidence="1">
    <location>
        <begin position="362"/>
        <end position="451"/>
    </location>
</feature>
<keyword evidence="2" id="KW-0812">Transmembrane</keyword>
<sequence length="451" mass="46988">MAAFVADAAVAAAHVGTTVRACGHVVASGANGNVSRDNKNAASARGKRIKRGANESAHDTKASVYTSCVDRTRSRFSTARSPAIKKRDFGTSPNPLDSTFAQSQTFVEETDPPFTWTQSTELTQVRSNSESSVPPVPPVPQSSESSVPPVLHSEFVFPTRSPTLVQPSESSVPPVSQSSSSQVTTVWGGDSVATSFEVPPPATSTPAPTTFESVSSTATLTSSSPAPASSSLIGSVASLRPTPTPGKFSGPVVAGITIGALAGWALLCLAVFLLYKWHRKRASLPPPGVLPGPRRPIHSSPYGSHPNASSASGVYGSHMRNPIYVGGVGIEIEKDSSAEEESPRPPSYRAYSTPCPKSRYTWLPSTVSPSTVTANGSPLPRKQQTSQDVEMRKLDAGRQKAYNIPSPPLLPAPTSPLPAPPSSAVYSKPPAPPTTPATNNGSGKDNASSPF</sequence>
<feature type="region of interest" description="Disordered" evidence="1">
    <location>
        <begin position="124"/>
        <end position="148"/>
    </location>
</feature>
<feature type="region of interest" description="Disordered" evidence="1">
    <location>
        <begin position="29"/>
        <end position="62"/>
    </location>
</feature>
<evidence type="ECO:0000256" key="2">
    <source>
        <dbReference type="SAM" id="Phobius"/>
    </source>
</evidence>
<organism evidence="3 4">
    <name type="scientific">Trematosphaeria pertusa</name>
    <dbReference type="NCBI Taxonomy" id="390896"/>
    <lineage>
        <taxon>Eukaryota</taxon>
        <taxon>Fungi</taxon>
        <taxon>Dikarya</taxon>
        <taxon>Ascomycota</taxon>
        <taxon>Pezizomycotina</taxon>
        <taxon>Dothideomycetes</taxon>
        <taxon>Pleosporomycetidae</taxon>
        <taxon>Pleosporales</taxon>
        <taxon>Massarineae</taxon>
        <taxon>Trematosphaeriaceae</taxon>
        <taxon>Trematosphaeria</taxon>
    </lineage>
</organism>
<dbReference type="AlphaFoldDB" id="A0A6A6IPU3"/>
<evidence type="ECO:0000256" key="1">
    <source>
        <dbReference type="SAM" id="MobiDB-lite"/>
    </source>
</evidence>
<feature type="compositionally biased region" description="Polar residues" evidence="1">
    <location>
        <begin position="439"/>
        <end position="451"/>
    </location>
</feature>
<keyword evidence="4" id="KW-1185">Reference proteome</keyword>